<protein>
    <submittedName>
        <fullName evidence="4">DUF421 domain-containing protein</fullName>
    </submittedName>
</protein>
<evidence type="ECO:0000313" key="4">
    <source>
        <dbReference type="EMBL" id="MBU6079927.1"/>
    </source>
</evidence>
<feature type="domain" description="YetF C-terminal" evidence="2">
    <location>
        <begin position="83"/>
        <end position="216"/>
    </location>
</feature>
<name>A0ABS6GNC2_9BACI</name>
<gene>
    <name evidence="4" type="ORF">KQ486_02745</name>
</gene>
<dbReference type="RefSeq" id="WP_216686711.1">
    <property type="nucleotide sequence ID" value="NZ_CAUPKR010000002.1"/>
</dbReference>
<keyword evidence="1" id="KW-0812">Transmembrane</keyword>
<sequence length="232" mass="26378">MNLTELLIRITAGFIVLFILARVMGRKEISQMTFFNFVSAIAIGSITANMVLNSNISIRNGFIALISWALFTIFIGYIDIFSKKSRKLTTGEPIIVIKEGKIMEHSLRKTRLDVDRLRSLLRQKNIFAISDVHYAIFETNGKLSVMPKEGQQPVTKADLSIPKKSHVYPTSTEIISDGEINTANLNRLNLDQQWLDSELKKANIKELNEVFYAEINQDGTLYIDRKDDPMVH</sequence>
<proteinExistence type="predicted"/>
<feature type="transmembrane region" description="Helical" evidence="1">
    <location>
        <begin position="58"/>
        <end position="78"/>
    </location>
</feature>
<accession>A0ABS6GNC2</accession>
<dbReference type="PANTHER" id="PTHR34582">
    <property type="entry name" value="UPF0702 TRANSMEMBRANE PROTEIN YCAP"/>
    <property type="match status" value="1"/>
</dbReference>
<dbReference type="InterPro" id="IPR048454">
    <property type="entry name" value="YetF_N"/>
</dbReference>
<reference evidence="4 5" key="1">
    <citation type="journal article" date="2011" name="Int. J. Syst. Evol. Microbiol.">
        <title>Allobacillus halotolerans gen. nov., sp. nov. isolated from shrimp paste.</title>
        <authorList>
            <person name="Sheu S.Y."/>
            <person name="Arun A.B."/>
            <person name="Jiang S.R."/>
            <person name="Young C.C."/>
            <person name="Chen W.M."/>
        </authorList>
    </citation>
    <scope>NUCLEOTIDE SEQUENCE [LARGE SCALE GENOMIC DNA]</scope>
    <source>
        <strain evidence="4 5">LMG 24826</strain>
    </source>
</reference>
<dbReference type="Proteomes" id="UP000812672">
    <property type="component" value="Unassembled WGS sequence"/>
</dbReference>
<feature type="transmembrane region" description="Helical" evidence="1">
    <location>
        <begin position="6"/>
        <end position="25"/>
    </location>
</feature>
<comment type="caution">
    <text evidence="4">The sequence shown here is derived from an EMBL/GenBank/DDBJ whole genome shotgun (WGS) entry which is preliminary data.</text>
</comment>
<evidence type="ECO:0000256" key="1">
    <source>
        <dbReference type="SAM" id="Phobius"/>
    </source>
</evidence>
<evidence type="ECO:0000259" key="3">
    <source>
        <dbReference type="Pfam" id="PF20730"/>
    </source>
</evidence>
<keyword evidence="5" id="KW-1185">Reference proteome</keyword>
<feature type="transmembrane region" description="Helical" evidence="1">
    <location>
        <begin position="32"/>
        <end position="52"/>
    </location>
</feature>
<dbReference type="InterPro" id="IPR007353">
    <property type="entry name" value="DUF421"/>
</dbReference>
<dbReference type="Pfam" id="PF04239">
    <property type="entry name" value="DUF421"/>
    <property type="match status" value="1"/>
</dbReference>
<dbReference type="EMBL" id="JAHLZF010000002">
    <property type="protein sequence ID" value="MBU6079927.1"/>
    <property type="molecule type" value="Genomic_DNA"/>
</dbReference>
<dbReference type="PANTHER" id="PTHR34582:SF7">
    <property type="entry name" value="UPF0702 TRANSMEMBRANE PROTEIN YDFS"/>
    <property type="match status" value="1"/>
</dbReference>
<evidence type="ECO:0000259" key="2">
    <source>
        <dbReference type="Pfam" id="PF04239"/>
    </source>
</evidence>
<dbReference type="Pfam" id="PF20730">
    <property type="entry name" value="YetF_N"/>
    <property type="match status" value="1"/>
</dbReference>
<feature type="domain" description="YetF-like N-terminal transmembrane" evidence="3">
    <location>
        <begin position="5"/>
        <end position="78"/>
    </location>
</feature>
<keyword evidence="1" id="KW-1133">Transmembrane helix</keyword>
<evidence type="ECO:0000313" key="5">
    <source>
        <dbReference type="Proteomes" id="UP000812672"/>
    </source>
</evidence>
<keyword evidence="1" id="KW-0472">Membrane</keyword>
<organism evidence="4 5">
    <name type="scientific">Allobacillus halotolerans</name>
    <dbReference type="NCBI Taxonomy" id="570278"/>
    <lineage>
        <taxon>Bacteria</taxon>
        <taxon>Bacillati</taxon>
        <taxon>Bacillota</taxon>
        <taxon>Bacilli</taxon>
        <taxon>Bacillales</taxon>
        <taxon>Bacillaceae</taxon>
        <taxon>Allobacillus</taxon>
    </lineage>
</organism>